<dbReference type="KEGG" id="vg:63743087"/>
<dbReference type="Proteomes" id="UP000294565">
    <property type="component" value="Segment"/>
</dbReference>
<dbReference type="EMBL" id="MK494099">
    <property type="protein sequence ID" value="QBP29752.1"/>
    <property type="molecule type" value="Genomic_DNA"/>
</dbReference>
<dbReference type="RefSeq" id="YP_010049764.1">
    <property type="nucleotide sequence ID" value="NC_054393.1"/>
</dbReference>
<protein>
    <submittedName>
        <fullName evidence="1">Uncharacterized protein</fullName>
    </submittedName>
</protein>
<accession>A0A482JDR5</accession>
<sequence length="152" mass="17263">MTEPHDPLWNAMTAADGEPVEQPKVWRYPGDTAEDKAKRVALSYRRLAEALDPGAVAQLDRQWQDQGVYWTVPSDDPIDTDAWLTAGEMVTHLKHLVALNEQQIRQMAYRKRKGGDGIVEDKGADGRPRYNVGDLLAYMMRQRNRRSGRESA</sequence>
<reference evidence="1 2" key="1">
    <citation type="submission" date="2019-02" db="EMBL/GenBank/DDBJ databases">
        <authorList>
            <person name="Kanzanas C."/>
            <person name="Smith M.A."/>
            <person name="Zack K.M."/>
            <person name="Garlena R.A."/>
            <person name="Russell D.A."/>
            <person name="Pope W.H."/>
            <person name="Jacobs-Sera D."/>
            <person name="Hatfull G.F."/>
        </authorList>
    </citation>
    <scope>NUCLEOTIDE SEQUENCE [LARGE SCALE GENOMIC DNA]</scope>
</reference>
<keyword evidence="2" id="KW-1185">Reference proteome</keyword>
<evidence type="ECO:0000313" key="1">
    <source>
        <dbReference type="EMBL" id="QBP29752.1"/>
    </source>
</evidence>
<evidence type="ECO:0000313" key="2">
    <source>
        <dbReference type="Proteomes" id="UP000294565"/>
    </source>
</evidence>
<name>A0A482JDR5_9CAUD</name>
<dbReference type="GeneID" id="63743087"/>
<proteinExistence type="predicted"/>
<organism evidence="1 2">
    <name type="scientific">Mycobacterium phage Typha</name>
    <dbReference type="NCBI Taxonomy" id="2517971"/>
    <lineage>
        <taxon>Viruses</taxon>
        <taxon>Duplodnaviria</taxon>
        <taxon>Heunggongvirae</taxon>
        <taxon>Uroviricota</taxon>
        <taxon>Caudoviricetes</taxon>
        <taxon>Typhavirus</taxon>
        <taxon>Typhavirus typha</taxon>
    </lineage>
</organism>
<gene>
    <name evidence="1" type="primary">97</name>
    <name evidence="1" type="ORF">SEA_TYPHA_97</name>
</gene>